<feature type="transmembrane region" description="Helical" evidence="1">
    <location>
        <begin position="209"/>
        <end position="226"/>
    </location>
</feature>
<evidence type="ECO:0000313" key="3">
    <source>
        <dbReference type="EMBL" id="MCZ3844614.1"/>
    </source>
</evidence>
<feature type="transmembrane region" description="Helical" evidence="1">
    <location>
        <begin position="66"/>
        <end position="84"/>
    </location>
</feature>
<dbReference type="EMBL" id="JAKHLF010000004">
    <property type="protein sequence ID" value="MCZ3844614.1"/>
    <property type="molecule type" value="Genomic_DNA"/>
</dbReference>
<dbReference type="GO" id="GO:0004190">
    <property type="term" value="F:aspartic-type endopeptidase activity"/>
    <property type="evidence" value="ECO:0007669"/>
    <property type="project" value="TreeGrafter"/>
</dbReference>
<evidence type="ECO:0000259" key="2">
    <source>
        <dbReference type="Pfam" id="PF06750"/>
    </source>
</evidence>
<dbReference type="InterPro" id="IPR050882">
    <property type="entry name" value="Prepilin_peptidase/N-MTase"/>
</dbReference>
<reference evidence="3" key="1">
    <citation type="submission" date="2022-01" db="EMBL/GenBank/DDBJ databases">
        <title>VMRC isolate genome collection.</title>
        <authorList>
            <person name="France M."/>
            <person name="Rutt L."/>
            <person name="Humphrys M."/>
            <person name="Ravel J."/>
        </authorList>
    </citation>
    <scope>NUCLEOTIDE SEQUENCE</scope>
    <source>
        <strain evidence="3">C0127B5</strain>
    </source>
</reference>
<dbReference type="GeneID" id="97458533"/>
<feature type="domain" description="Prepilin peptidase A24 N-terminal" evidence="2">
    <location>
        <begin position="10"/>
        <end position="84"/>
    </location>
</feature>
<name>A0AAP3GW38_9LACO</name>
<accession>A0AAP3GW38</accession>
<organism evidence="3 4">
    <name type="scientific">Lactobacillus mulieris</name>
    <dbReference type="NCBI Taxonomy" id="2508708"/>
    <lineage>
        <taxon>Bacteria</taxon>
        <taxon>Bacillati</taxon>
        <taxon>Bacillota</taxon>
        <taxon>Bacilli</taxon>
        <taxon>Lactobacillales</taxon>
        <taxon>Lactobacillaceae</taxon>
        <taxon>Lactobacillus</taxon>
    </lineage>
</organism>
<feature type="transmembrane region" description="Helical" evidence="1">
    <location>
        <begin position="90"/>
        <end position="107"/>
    </location>
</feature>
<comment type="caution">
    <text evidence="3">The sequence shown here is derived from an EMBL/GenBank/DDBJ whole genome shotgun (WGS) entry which is preliminary data.</text>
</comment>
<dbReference type="Pfam" id="PF06750">
    <property type="entry name" value="A24_N_bact"/>
    <property type="match status" value="1"/>
</dbReference>
<keyword evidence="1" id="KW-0812">Transmembrane</keyword>
<evidence type="ECO:0000313" key="4">
    <source>
        <dbReference type="Proteomes" id="UP001213015"/>
    </source>
</evidence>
<dbReference type="GO" id="GO:0005886">
    <property type="term" value="C:plasma membrane"/>
    <property type="evidence" value="ECO:0007669"/>
    <property type="project" value="TreeGrafter"/>
</dbReference>
<dbReference type="GO" id="GO:0006465">
    <property type="term" value="P:signal peptide processing"/>
    <property type="evidence" value="ECO:0007669"/>
    <property type="project" value="TreeGrafter"/>
</dbReference>
<dbReference type="RefSeq" id="WP_006585862.1">
    <property type="nucleotide sequence ID" value="NZ_CABMGH010000064.1"/>
</dbReference>
<protein>
    <submittedName>
        <fullName evidence="3">Prepilin peptidase</fullName>
    </submittedName>
</protein>
<gene>
    <name evidence="3" type="ORF">L2422_03615</name>
</gene>
<dbReference type="PANTHER" id="PTHR30487">
    <property type="entry name" value="TYPE 4 PREPILIN-LIKE PROTEINS LEADER PEPTIDE-PROCESSING ENZYME"/>
    <property type="match status" value="1"/>
</dbReference>
<proteinExistence type="predicted"/>
<keyword evidence="1" id="KW-1133">Transmembrane helix</keyword>
<dbReference type="InterPro" id="IPR010627">
    <property type="entry name" value="Prepilin_pept_A24_N"/>
</dbReference>
<feature type="transmembrane region" description="Helical" evidence="1">
    <location>
        <begin position="114"/>
        <end position="133"/>
    </location>
</feature>
<sequence length="227" mass="26276">MVLNIINFYFGACLASFISVIVQKDGLRWRRSYCLSCKNPLTWSELFPIFSFIFQKGTCRHCKKPIPHFLLFIEIVGGITFLKTDWYSKSGLIEFFLCLLLLTMAIFDYYYQEIPFSIFLISFLIVIIKDLLFEQISTLITSVLATSVMIIALGILVLLKKFGLGDLFFYLIISFYYSEYLANLVFLFASLAVLTLYPKLKAQNQTHLSLPFLPFLFFSLSILKLLM</sequence>
<evidence type="ECO:0000256" key="1">
    <source>
        <dbReference type="SAM" id="Phobius"/>
    </source>
</evidence>
<keyword evidence="1" id="KW-0472">Membrane</keyword>
<feature type="transmembrane region" description="Helical" evidence="1">
    <location>
        <begin position="6"/>
        <end position="22"/>
    </location>
</feature>
<dbReference type="AlphaFoldDB" id="A0AAP3GW38"/>
<dbReference type="Proteomes" id="UP001213015">
    <property type="component" value="Unassembled WGS sequence"/>
</dbReference>
<dbReference type="PANTHER" id="PTHR30487:SF0">
    <property type="entry name" value="PREPILIN LEADER PEPTIDASE_N-METHYLTRANSFERASE-RELATED"/>
    <property type="match status" value="1"/>
</dbReference>
<feature type="transmembrane region" description="Helical" evidence="1">
    <location>
        <begin position="139"/>
        <end position="159"/>
    </location>
</feature>